<proteinExistence type="predicted"/>
<comment type="caution">
    <text evidence="2">The sequence shown here is derived from an EMBL/GenBank/DDBJ whole genome shotgun (WGS) entry which is preliminary data.</text>
</comment>
<name>A0A699ISN7_TANCI</name>
<organism evidence="2">
    <name type="scientific">Tanacetum cinerariifolium</name>
    <name type="common">Dalmatian daisy</name>
    <name type="synonym">Chrysanthemum cinerariifolium</name>
    <dbReference type="NCBI Taxonomy" id="118510"/>
    <lineage>
        <taxon>Eukaryota</taxon>
        <taxon>Viridiplantae</taxon>
        <taxon>Streptophyta</taxon>
        <taxon>Embryophyta</taxon>
        <taxon>Tracheophyta</taxon>
        <taxon>Spermatophyta</taxon>
        <taxon>Magnoliopsida</taxon>
        <taxon>eudicotyledons</taxon>
        <taxon>Gunneridae</taxon>
        <taxon>Pentapetalae</taxon>
        <taxon>asterids</taxon>
        <taxon>campanulids</taxon>
        <taxon>Asterales</taxon>
        <taxon>Asteraceae</taxon>
        <taxon>Asteroideae</taxon>
        <taxon>Anthemideae</taxon>
        <taxon>Anthemidinae</taxon>
        <taxon>Tanacetum</taxon>
    </lineage>
</organism>
<evidence type="ECO:0000256" key="1">
    <source>
        <dbReference type="SAM" id="Coils"/>
    </source>
</evidence>
<feature type="coiled-coil region" evidence="1">
    <location>
        <begin position="14"/>
        <end position="52"/>
    </location>
</feature>
<reference evidence="2" key="1">
    <citation type="journal article" date="2019" name="Sci. Rep.">
        <title>Draft genome of Tanacetum cinerariifolium, the natural source of mosquito coil.</title>
        <authorList>
            <person name="Yamashiro T."/>
            <person name="Shiraishi A."/>
            <person name="Satake H."/>
            <person name="Nakayama K."/>
        </authorList>
    </citation>
    <scope>NUCLEOTIDE SEQUENCE</scope>
</reference>
<keyword evidence="1" id="KW-0175">Coiled coil</keyword>
<dbReference type="EMBL" id="BKCJ010312277">
    <property type="protein sequence ID" value="GEZ70322.1"/>
    <property type="molecule type" value="Genomic_DNA"/>
</dbReference>
<evidence type="ECO:0000313" key="2">
    <source>
        <dbReference type="EMBL" id="GEZ70322.1"/>
    </source>
</evidence>
<sequence length="80" mass="9622">MVKPEKPLKKKDQIEFDKEVAQKLQAQMQAKLEEEERLARQREEEANITEWELQVQYYLQLYELAARLQAEEQGELTIEE</sequence>
<accession>A0A699ISN7</accession>
<gene>
    <name evidence="2" type="ORF">Tci_542295</name>
</gene>
<protein>
    <submittedName>
        <fullName evidence="2">Uncharacterized protein</fullName>
    </submittedName>
</protein>
<dbReference type="AlphaFoldDB" id="A0A699ISN7"/>